<organism evidence="1 2">
    <name type="scientific">Mesorhizobium argentiipisi</name>
    <dbReference type="NCBI Taxonomy" id="3015175"/>
    <lineage>
        <taxon>Bacteria</taxon>
        <taxon>Pseudomonadati</taxon>
        <taxon>Pseudomonadota</taxon>
        <taxon>Alphaproteobacteria</taxon>
        <taxon>Hyphomicrobiales</taxon>
        <taxon>Phyllobacteriaceae</taxon>
        <taxon>Mesorhizobium</taxon>
    </lineage>
</organism>
<comment type="caution">
    <text evidence="1">The sequence shown here is derived from an EMBL/GenBank/DDBJ whole genome shotgun (WGS) entry which is preliminary data.</text>
</comment>
<proteinExistence type="predicted"/>
<keyword evidence="2" id="KW-1185">Reference proteome</keyword>
<dbReference type="EMBL" id="JAPYKO010000007">
    <property type="protein sequence ID" value="MEI9403149.1"/>
    <property type="molecule type" value="Genomic_DNA"/>
</dbReference>
<protein>
    <submittedName>
        <fullName evidence="1">Uncharacterized protein</fullName>
    </submittedName>
</protein>
<name>A0ABU8KE81_9HYPH</name>
<accession>A0ABU8KE81</accession>
<evidence type="ECO:0000313" key="2">
    <source>
        <dbReference type="Proteomes" id="UP001366503"/>
    </source>
</evidence>
<gene>
    <name evidence="1" type="ORF">O7A05_13385</name>
</gene>
<evidence type="ECO:0000313" key="1">
    <source>
        <dbReference type="EMBL" id="MEI9403149.1"/>
    </source>
</evidence>
<dbReference type="Proteomes" id="UP001366503">
    <property type="component" value="Unassembled WGS sequence"/>
</dbReference>
<sequence>MAPPTNVFEADHVKMKSSVLVAAVVAMWAAAVDVFDIDVG</sequence>
<dbReference type="RefSeq" id="WP_337093555.1">
    <property type="nucleotide sequence ID" value="NZ_JAPYKO010000007.1"/>
</dbReference>
<reference evidence="1 2" key="1">
    <citation type="submission" date="2022-12" db="EMBL/GenBank/DDBJ databases">
        <authorList>
            <person name="Muema E."/>
        </authorList>
    </citation>
    <scope>NUCLEOTIDE SEQUENCE [LARGE SCALE GENOMIC DNA]</scope>
    <source>
        <strain evidence="2">1330</strain>
    </source>
</reference>